<evidence type="ECO:0000313" key="2">
    <source>
        <dbReference type="Proteomes" id="UP001060085"/>
    </source>
</evidence>
<organism evidence="1 2">
    <name type="scientific">Catharanthus roseus</name>
    <name type="common">Madagascar periwinkle</name>
    <name type="synonym">Vinca rosea</name>
    <dbReference type="NCBI Taxonomy" id="4058"/>
    <lineage>
        <taxon>Eukaryota</taxon>
        <taxon>Viridiplantae</taxon>
        <taxon>Streptophyta</taxon>
        <taxon>Embryophyta</taxon>
        <taxon>Tracheophyta</taxon>
        <taxon>Spermatophyta</taxon>
        <taxon>Magnoliopsida</taxon>
        <taxon>eudicotyledons</taxon>
        <taxon>Gunneridae</taxon>
        <taxon>Pentapetalae</taxon>
        <taxon>asterids</taxon>
        <taxon>lamiids</taxon>
        <taxon>Gentianales</taxon>
        <taxon>Apocynaceae</taxon>
        <taxon>Rauvolfioideae</taxon>
        <taxon>Vinceae</taxon>
        <taxon>Catharanthinae</taxon>
        <taxon>Catharanthus</taxon>
    </lineage>
</organism>
<reference evidence="2" key="1">
    <citation type="journal article" date="2023" name="Nat. Plants">
        <title>Single-cell RNA sequencing provides a high-resolution roadmap for understanding the multicellular compartmentation of specialized metabolism.</title>
        <authorList>
            <person name="Sun S."/>
            <person name="Shen X."/>
            <person name="Li Y."/>
            <person name="Li Y."/>
            <person name="Wang S."/>
            <person name="Li R."/>
            <person name="Zhang H."/>
            <person name="Shen G."/>
            <person name="Guo B."/>
            <person name="Wei J."/>
            <person name="Xu J."/>
            <person name="St-Pierre B."/>
            <person name="Chen S."/>
            <person name="Sun C."/>
        </authorList>
    </citation>
    <scope>NUCLEOTIDE SEQUENCE [LARGE SCALE GENOMIC DNA]</scope>
</reference>
<dbReference type="EMBL" id="CM044707">
    <property type="protein sequence ID" value="KAI5653458.1"/>
    <property type="molecule type" value="Genomic_DNA"/>
</dbReference>
<evidence type="ECO:0000313" key="1">
    <source>
        <dbReference type="EMBL" id="KAI5653458.1"/>
    </source>
</evidence>
<sequence>MSSTDLASPALTNRAKCAAGGTGEDDPSMEHKRCPCGEHCGCNPCTCPKSAEVRSLSLSLSLSQTITGFSSSSSIFSDDETAVLATRQRVCHCRRTSPPLPVAGQDHQKYLVECEFEVLGRVNLKHFRNVSWGQGRALKSLLHK</sequence>
<name>A0ACB9ZXT1_CATRO</name>
<accession>A0ACB9ZXT1</accession>
<dbReference type="Proteomes" id="UP001060085">
    <property type="component" value="Linkage Group LG07"/>
</dbReference>
<keyword evidence="2" id="KW-1185">Reference proteome</keyword>
<comment type="caution">
    <text evidence="1">The sequence shown here is derived from an EMBL/GenBank/DDBJ whole genome shotgun (WGS) entry which is preliminary data.</text>
</comment>
<proteinExistence type="predicted"/>
<protein>
    <submittedName>
        <fullName evidence="1">Uncharacterized protein</fullName>
    </submittedName>
</protein>
<gene>
    <name evidence="1" type="ORF">M9H77_30645</name>
</gene>